<comment type="subcellular location">
    <subcellularLocation>
        <location evidence="1">Cell outer membrane</location>
    </subcellularLocation>
</comment>
<dbReference type="EMBL" id="FWFN01000008">
    <property type="protein sequence ID" value="SLN69283.1"/>
    <property type="molecule type" value="Genomic_DNA"/>
</dbReference>
<keyword evidence="3" id="KW-0998">Cell outer membrane</keyword>
<dbReference type="InterPro" id="IPR006665">
    <property type="entry name" value="OmpA-like"/>
</dbReference>
<evidence type="ECO:0000259" key="6">
    <source>
        <dbReference type="PROSITE" id="PS51123"/>
    </source>
</evidence>
<evidence type="ECO:0000313" key="8">
    <source>
        <dbReference type="Proteomes" id="UP000193963"/>
    </source>
</evidence>
<keyword evidence="8" id="KW-1185">Reference proteome</keyword>
<evidence type="ECO:0000256" key="1">
    <source>
        <dbReference type="ARBA" id="ARBA00004442"/>
    </source>
</evidence>
<accession>A0A1X7A3Q2</accession>
<dbReference type="PANTHER" id="PTHR30329:SF21">
    <property type="entry name" value="LIPOPROTEIN YIAD-RELATED"/>
    <property type="match status" value="1"/>
</dbReference>
<dbReference type="PRINTS" id="PR01021">
    <property type="entry name" value="OMPADOMAIN"/>
</dbReference>
<gene>
    <name evidence="7" type="primary">yiaD_2</name>
    <name evidence="7" type="ORF">PSM7751_03668</name>
</gene>
<dbReference type="InterPro" id="IPR050330">
    <property type="entry name" value="Bact_OuterMem_StrucFunc"/>
</dbReference>
<dbReference type="InterPro" id="IPR036737">
    <property type="entry name" value="OmpA-like_sf"/>
</dbReference>
<feature type="domain" description="OmpA-like" evidence="6">
    <location>
        <begin position="147"/>
        <end position="264"/>
    </location>
</feature>
<keyword evidence="2 4" id="KW-0472">Membrane</keyword>
<organism evidence="7 8">
    <name type="scientific">Pseudooceanicola marinus</name>
    <dbReference type="NCBI Taxonomy" id="396013"/>
    <lineage>
        <taxon>Bacteria</taxon>
        <taxon>Pseudomonadati</taxon>
        <taxon>Pseudomonadota</taxon>
        <taxon>Alphaproteobacteria</taxon>
        <taxon>Rhodobacterales</taxon>
        <taxon>Paracoccaceae</taxon>
        <taxon>Pseudooceanicola</taxon>
    </lineage>
</organism>
<reference evidence="7 8" key="1">
    <citation type="submission" date="2017-03" db="EMBL/GenBank/DDBJ databases">
        <authorList>
            <person name="Afonso C.L."/>
            <person name="Miller P.J."/>
            <person name="Scott M.A."/>
            <person name="Spackman E."/>
            <person name="Goraichik I."/>
            <person name="Dimitrov K.M."/>
            <person name="Suarez D.L."/>
            <person name="Swayne D.E."/>
        </authorList>
    </citation>
    <scope>NUCLEOTIDE SEQUENCE [LARGE SCALE GENOMIC DNA]</scope>
    <source>
        <strain evidence="7 8">CECT 7751</strain>
    </source>
</reference>
<dbReference type="Pfam" id="PF13488">
    <property type="entry name" value="Gly-zipper_Omp"/>
    <property type="match status" value="1"/>
</dbReference>
<evidence type="ECO:0000256" key="2">
    <source>
        <dbReference type="ARBA" id="ARBA00023136"/>
    </source>
</evidence>
<dbReference type="PANTHER" id="PTHR30329">
    <property type="entry name" value="STATOR ELEMENT OF FLAGELLAR MOTOR COMPLEX"/>
    <property type="match status" value="1"/>
</dbReference>
<dbReference type="Gene3D" id="3.30.1330.60">
    <property type="entry name" value="OmpA-like domain"/>
    <property type="match status" value="1"/>
</dbReference>
<dbReference type="InterPro" id="IPR039567">
    <property type="entry name" value="Gly-zipper"/>
</dbReference>
<dbReference type="SUPFAM" id="SSF103088">
    <property type="entry name" value="OmpA-like"/>
    <property type="match status" value="1"/>
</dbReference>
<dbReference type="PROSITE" id="PS51123">
    <property type="entry name" value="OMPA_2"/>
    <property type="match status" value="1"/>
</dbReference>
<evidence type="ECO:0000256" key="3">
    <source>
        <dbReference type="ARBA" id="ARBA00023237"/>
    </source>
</evidence>
<keyword evidence="7" id="KW-0449">Lipoprotein</keyword>
<protein>
    <submittedName>
        <fullName evidence="7">Putative lipoprotein YiaD</fullName>
    </submittedName>
</protein>
<dbReference type="GO" id="GO:0009279">
    <property type="term" value="C:cell outer membrane"/>
    <property type="evidence" value="ECO:0007669"/>
    <property type="project" value="UniProtKB-SubCell"/>
</dbReference>
<evidence type="ECO:0000256" key="4">
    <source>
        <dbReference type="PROSITE-ProRule" id="PRU00473"/>
    </source>
</evidence>
<evidence type="ECO:0000256" key="5">
    <source>
        <dbReference type="SAM" id="MobiDB-lite"/>
    </source>
</evidence>
<feature type="region of interest" description="Disordered" evidence="5">
    <location>
        <begin position="1"/>
        <end position="22"/>
    </location>
</feature>
<dbReference type="CDD" id="cd07185">
    <property type="entry name" value="OmpA_C-like"/>
    <property type="match status" value="1"/>
</dbReference>
<name>A0A1X7A3Q2_9RHOB</name>
<dbReference type="Proteomes" id="UP000193963">
    <property type="component" value="Unassembled WGS sequence"/>
</dbReference>
<evidence type="ECO:0000313" key="7">
    <source>
        <dbReference type="EMBL" id="SLN69283.1"/>
    </source>
</evidence>
<sequence>MQSCNTPSILGESGNPPAPGALPIGRFRNIGYAESIRTAPRMAYRRKETDMTLMKKSILALSGASLLVLTACENPDDGQRNTRTGVGLGALAGATLGAIVSDDEGKGAVVGAALGGLAGGAYGNYLDRQEAQLRQSMGNRVEIVNTGDRLIVTMPQDILFATDSASLRPDLTGDLRDLAVSLNDYPQTSVQVLGHTDNTGAAAYNQDLSQRRAGTVASTLIGYGVSAGRIQAIGRGEDQPRASNLTPEGRAQNRRVEIVILPNAR</sequence>
<dbReference type="Pfam" id="PF00691">
    <property type="entry name" value="OmpA"/>
    <property type="match status" value="1"/>
</dbReference>
<dbReference type="InterPro" id="IPR006664">
    <property type="entry name" value="OMP_bac"/>
</dbReference>
<proteinExistence type="predicted"/>
<dbReference type="AlphaFoldDB" id="A0A1X7A3Q2"/>